<dbReference type="GO" id="GO:0020037">
    <property type="term" value="F:heme binding"/>
    <property type="evidence" value="ECO:0007669"/>
    <property type="project" value="InterPro"/>
</dbReference>
<reference evidence="6 7" key="1">
    <citation type="submission" date="2012-06" db="EMBL/GenBank/DDBJ databases">
        <title>Complete sequence of Thiocystis violascens DSM 198.</title>
        <authorList>
            <consortium name="US DOE Joint Genome Institute"/>
            <person name="Lucas S."/>
            <person name="Han J."/>
            <person name="Lapidus A."/>
            <person name="Cheng J.-F."/>
            <person name="Goodwin L."/>
            <person name="Pitluck S."/>
            <person name="Peters L."/>
            <person name="Ovchinnikova G."/>
            <person name="Teshima H."/>
            <person name="Detter J.C."/>
            <person name="Han C."/>
            <person name="Tapia R."/>
            <person name="Land M."/>
            <person name="Hauser L."/>
            <person name="Kyrpides N."/>
            <person name="Ivanova N."/>
            <person name="Pagani I."/>
            <person name="Vogl K."/>
            <person name="Liu Z."/>
            <person name="Frigaard N.-U."/>
            <person name="Bryant D."/>
            <person name="Woyke T."/>
        </authorList>
    </citation>
    <scope>NUCLEOTIDE SEQUENCE [LARGE SCALE GENOMIC DNA]</scope>
    <source>
        <strain evidence="7">ATCC 17096 / DSM 198 / 6111</strain>
    </source>
</reference>
<dbReference type="eggNOG" id="COG3258">
    <property type="taxonomic scope" value="Bacteria"/>
</dbReference>
<dbReference type="GO" id="GO:0046872">
    <property type="term" value="F:metal ion binding"/>
    <property type="evidence" value="ECO:0007669"/>
    <property type="project" value="UniProtKB-KW"/>
</dbReference>
<accession>I3YFR0</accession>
<dbReference type="Pfam" id="PF13442">
    <property type="entry name" value="Cytochrome_CBB3"/>
    <property type="match status" value="1"/>
</dbReference>
<dbReference type="eggNOG" id="COG2863">
    <property type="taxonomic scope" value="Bacteria"/>
</dbReference>
<dbReference type="HOGENOM" id="CLU_507997_0_0_6"/>
<evidence type="ECO:0000256" key="2">
    <source>
        <dbReference type="ARBA" id="ARBA00022723"/>
    </source>
</evidence>
<evidence type="ECO:0000313" key="7">
    <source>
        <dbReference type="Proteomes" id="UP000006062"/>
    </source>
</evidence>
<evidence type="ECO:0000259" key="5">
    <source>
        <dbReference type="PROSITE" id="PS51007"/>
    </source>
</evidence>
<dbReference type="Pfam" id="PF21342">
    <property type="entry name" value="SoxA-TsdA_cyt-c"/>
    <property type="match status" value="1"/>
</dbReference>
<evidence type="ECO:0000256" key="4">
    <source>
        <dbReference type="PROSITE-ProRule" id="PRU00433"/>
    </source>
</evidence>
<evidence type="ECO:0000256" key="1">
    <source>
        <dbReference type="ARBA" id="ARBA00022617"/>
    </source>
</evidence>
<dbReference type="STRING" id="765911.Thivi_3993"/>
<keyword evidence="2 4" id="KW-0479">Metal-binding</keyword>
<sequence length="536" mass="57289">MLIRLEPVILTLLIGFATAVPAEETAKRLAILGDSERGIEPCALCHQANGGGSEAIGAPRLAGMNARYLTRQIENFKNGHRPHSVMQPWAERLADAEIAALSEYFAALPPASNAKVPDGMDPKAGEWLALDGDWPGRRLPACRQCHGPRGIGVGQHFPALAGQPYNYLVRQLAAWTTGERTGDPLDMMNAVNARLSVAETQAVAAFYASMPVVKALDVNVESEHGAVPPDADAMRPLTSSIAPAPMARTTPLVHQGEVPAGRAPGTAGHFEPPARGDKPDDEFGAVVALGEAIFTQTDRHAISGKYVGNDQVCEGCHLDAGRLADASPMWAAWVAYPAYRDKDRQVSTIVERIQGCFKYSMNAQASEVGHPPAAESRTIHALASYLYWLATGAPTGDKAMSGRGYPPLAETEQGFDPTRGAAVYADNCAICHGADGEGVDAGNEIVFPPLWGARSYNWGAGMHMINTAAAFIKTNMPLGNFLELTDQEAWDVAAFMNAHDRPQDPRFTGDVAETAAQFHGGRFDVYGKPTIQSKSE</sequence>
<protein>
    <submittedName>
        <fullName evidence="6">Cytochrome c</fullName>
    </submittedName>
</protein>
<feature type="domain" description="Cytochrome c" evidence="5">
    <location>
        <begin position="120"/>
        <end position="211"/>
    </location>
</feature>
<dbReference type="InterPro" id="IPR050597">
    <property type="entry name" value="Cytochrome_c_Oxidase_Subunit"/>
</dbReference>
<dbReference type="PANTHER" id="PTHR33751:SF11">
    <property type="entry name" value="BLL4483 PROTEIN"/>
    <property type="match status" value="1"/>
</dbReference>
<dbReference type="Gene3D" id="1.10.760.10">
    <property type="entry name" value="Cytochrome c-like domain"/>
    <property type="match status" value="4"/>
</dbReference>
<dbReference type="InterPro" id="IPR036909">
    <property type="entry name" value="Cyt_c-like_dom_sf"/>
</dbReference>
<dbReference type="PROSITE" id="PS51007">
    <property type="entry name" value="CYTC"/>
    <property type="match status" value="3"/>
</dbReference>
<dbReference type="Proteomes" id="UP000006062">
    <property type="component" value="Chromosome"/>
</dbReference>
<dbReference type="PANTHER" id="PTHR33751">
    <property type="entry name" value="CBB3-TYPE CYTOCHROME C OXIDASE SUBUNIT FIXP"/>
    <property type="match status" value="1"/>
</dbReference>
<dbReference type="SUPFAM" id="SSF46626">
    <property type="entry name" value="Cytochrome c"/>
    <property type="match status" value="4"/>
</dbReference>
<proteinExistence type="predicted"/>
<keyword evidence="3 4" id="KW-0408">Iron</keyword>
<keyword evidence="1 4" id="KW-0349">Heme</keyword>
<dbReference type="AlphaFoldDB" id="I3YFR0"/>
<organism evidence="6 7">
    <name type="scientific">Thiocystis violascens (strain ATCC 17096 / DSM 198 / 6111)</name>
    <name type="common">Chromatium violascens</name>
    <dbReference type="NCBI Taxonomy" id="765911"/>
    <lineage>
        <taxon>Bacteria</taxon>
        <taxon>Pseudomonadati</taxon>
        <taxon>Pseudomonadota</taxon>
        <taxon>Gammaproteobacteria</taxon>
        <taxon>Chromatiales</taxon>
        <taxon>Chromatiaceae</taxon>
        <taxon>Thiocystis</taxon>
    </lineage>
</organism>
<evidence type="ECO:0000256" key="3">
    <source>
        <dbReference type="ARBA" id="ARBA00023004"/>
    </source>
</evidence>
<feature type="domain" description="Cytochrome c" evidence="5">
    <location>
        <begin position="23"/>
        <end position="109"/>
    </location>
</feature>
<name>I3YFR0_THIV6</name>
<feature type="domain" description="Cytochrome c" evidence="5">
    <location>
        <begin position="415"/>
        <end position="500"/>
    </location>
</feature>
<evidence type="ECO:0000313" key="6">
    <source>
        <dbReference type="EMBL" id="AFL75828.1"/>
    </source>
</evidence>
<dbReference type="EMBL" id="CP003154">
    <property type="protein sequence ID" value="AFL75828.1"/>
    <property type="molecule type" value="Genomic_DNA"/>
</dbReference>
<dbReference type="InterPro" id="IPR009056">
    <property type="entry name" value="Cyt_c-like_dom"/>
</dbReference>
<keyword evidence="7" id="KW-1185">Reference proteome</keyword>
<dbReference type="OrthoDB" id="9779283at2"/>
<gene>
    <name evidence="6" type="ordered locus">Thivi_3993</name>
</gene>
<dbReference type="Pfam" id="PF00034">
    <property type="entry name" value="Cytochrom_C"/>
    <property type="match status" value="2"/>
</dbReference>
<dbReference type="KEGG" id="tvi:Thivi_3993"/>
<dbReference type="GO" id="GO:0009055">
    <property type="term" value="F:electron transfer activity"/>
    <property type="evidence" value="ECO:0007669"/>
    <property type="project" value="InterPro"/>
</dbReference>